<proteinExistence type="predicted"/>
<organism evidence="1 2">
    <name type="scientific">Triticum turgidum subsp. durum</name>
    <name type="common">Durum wheat</name>
    <name type="synonym">Triticum durum</name>
    <dbReference type="NCBI Taxonomy" id="4567"/>
    <lineage>
        <taxon>Eukaryota</taxon>
        <taxon>Viridiplantae</taxon>
        <taxon>Streptophyta</taxon>
        <taxon>Embryophyta</taxon>
        <taxon>Tracheophyta</taxon>
        <taxon>Spermatophyta</taxon>
        <taxon>Magnoliopsida</taxon>
        <taxon>Liliopsida</taxon>
        <taxon>Poales</taxon>
        <taxon>Poaceae</taxon>
        <taxon>BOP clade</taxon>
        <taxon>Pooideae</taxon>
        <taxon>Triticodae</taxon>
        <taxon>Triticeae</taxon>
        <taxon>Triticinae</taxon>
        <taxon>Triticum</taxon>
    </lineage>
</organism>
<gene>
    <name evidence="1" type="ORF">TRITD_4Bv1G085780</name>
</gene>
<keyword evidence="2" id="KW-1185">Reference proteome</keyword>
<accession>A0A9R0T2H1</accession>
<evidence type="ECO:0000313" key="1">
    <source>
        <dbReference type="EMBL" id="VAI05264.1"/>
    </source>
</evidence>
<dbReference type="Gramene" id="TRITD4Bv1G085780.1">
    <property type="protein sequence ID" value="TRITD4Bv1G085780.1"/>
    <property type="gene ID" value="TRITD4Bv1G085780"/>
</dbReference>
<sequence>MVFTSIRSQSLQIRKKMLGRDLSKNEKVMIPFCCLTEISTGETDLLPRVVHVRPGGYCCMMSSWPRFGHRWVGVPCVDSCGGKR</sequence>
<evidence type="ECO:0000313" key="2">
    <source>
        <dbReference type="Proteomes" id="UP000324705"/>
    </source>
</evidence>
<reference evidence="1 2" key="1">
    <citation type="submission" date="2017-09" db="EMBL/GenBank/DDBJ databases">
        <authorList>
            <consortium name="International Durum Wheat Genome Sequencing Consortium (IDWGSC)"/>
            <person name="Milanesi L."/>
        </authorList>
    </citation>
    <scope>NUCLEOTIDE SEQUENCE [LARGE SCALE GENOMIC DNA]</scope>
    <source>
        <strain evidence="2">cv. Svevo</strain>
    </source>
</reference>
<name>A0A9R0T2H1_TRITD</name>
<protein>
    <submittedName>
        <fullName evidence="1">Uncharacterized protein</fullName>
    </submittedName>
</protein>
<dbReference type="Proteomes" id="UP000324705">
    <property type="component" value="Chromosome 4B"/>
</dbReference>
<dbReference type="AlphaFoldDB" id="A0A9R0T2H1"/>
<dbReference type="EMBL" id="LT934118">
    <property type="protein sequence ID" value="VAI05264.1"/>
    <property type="molecule type" value="Genomic_DNA"/>
</dbReference>